<keyword evidence="3" id="KW-0732">Signal</keyword>
<evidence type="ECO:0000256" key="4">
    <source>
        <dbReference type="RuleBase" id="RU367119"/>
    </source>
</evidence>
<gene>
    <name evidence="6" type="ORF">MYP_2017</name>
</gene>
<dbReference type="InterPro" id="IPR024370">
    <property type="entry name" value="PBP_domain"/>
</dbReference>
<evidence type="ECO:0000256" key="2">
    <source>
        <dbReference type="ARBA" id="ARBA00022448"/>
    </source>
</evidence>
<dbReference type="EMBL" id="BBLT01000003">
    <property type="protein sequence ID" value="GAL84789.1"/>
    <property type="molecule type" value="Genomic_DNA"/>
</dbReference>
<dbReference type="PANTHER" id="PTHR30570">
    <property type="entry name" value="PERIPLASMIC PHOSPHATE BINDING COMPONENT OF PHOSPHATE ABC TRANSPORTER"/>
    <property type="match status" value="1"/>
</dbReference>
<dbReference type="GO" id="GO:0006817">
    <property type="term" value="P:phosphate ion transport"/>
    <property type="evidence" value="ECO:0007669"/>
    <property type="project" value="UniProtKB-UniRule"/>
</dbReference>
<comment type="caution">
    <text evidence="6">The sequence shown here is derived from an EMBL/GenBank/DDBJ whole genome shotgun (WGS) entry which is preliminary data.</text>
</comment>
<organism evidence="6 7">
    <name type="scientific">Sporocytophaga myxococcoides</name>
    <dbReference type="NCBI Taxonomy" id="153721"/>
    <lineage>
        <taxon>Bacteria</taxon>
        <taxon>Pseudomonadati</taxon>
        <taxon>Bacteroidota</taxon>
        <taxon>Cytophagia</taxon>
        <taxon>Cytophagales</taxon>
        <taxon>Cytophagaceae</taxon>
        <taxon>Sporocytophaga</taxon>
    </lineage>
</organism>
<dbReference type="InterPro" id="IPR050811">
    <property type="entry name" value="Phosphate_ABC_transporter"/>
</dbReference>
<dbReference type="SUPFAM" id="SSF53850">
    <property type="entry name" value="Periplasmic binding protein-like II"/>
    <property type="match status" value="1"/>
</dbReference>
<comment type="similarity">
    <text evidence="1 4">Belongs to the PstS family.</text>
</comment>
<evidence type="ECO:0000259" key="5">
    <source>
        <dbReference type="Pfam" id="PF12849"/>
    </source>
</evidence>
<keyword evidence="7" id="KW-1185">Reference proteome</keyword>
<evidence type="ECO:0000313" key="6">
    <source>
        <dbReference type="EMBL" id="GAL84789.1"/>
    </source>
</evidence>
<accession>A0A098LEE8</accession>
<dbReference type="eggNOG" id="COG0226">
    <property type="taxonomic scope" value="Bacteria"/>
</dbReference>
<name>A0A098LEE8_9BACT</name>
<evidence type="ECO:0000313" key="7">
    <source>
        <dbReference type="Proteomes" id="UP000030185"/>
    </source>
</evidence>
<evidence type="ECO:0000256" key="3">
    <source>
        <dbReference type="ARBA" id="ARBA00022729"/>
    </source>
</evidence>
<proteinExistence type="inferred from homology"/>
<keyword evidence="4" id="KW-0592">Phosphate transport</keyword>
<reference evidence="6 7" key="1">
    <citation type="submission" date="2014-09" db="EMBL/GenBank/DDBJ databases">
        <title>Sporocytophaga myxococcoides PG-01 genome sequencing.</title>
        <authorList>
            <person name="Liu L."/>
            <person name="Gao P.J."/>
            <person name="Chen G.J."/>
            <person name="Wang L.S."/>
        </authorList>
    </citation>
    <scope>NUCLEOTIDE SEQUENCE [LARGE SCALE GENOMIC DNA]</scope>
    <source>
        <strain evidence="6 7">PG-01</strain>
    </source>
</reference>
<dbReference type="CDD" id="cd13654">
    <property type="entry name" value="PBP2_phosphate_like_2"/>
    <property type="match status" value="1"/>
</dbReference>
<dbReference type="PANTHER" id="PTHR30570:SF1">
    <property type="entry name" value="PHOSPHATE-BINDING PROTEIN PSTS"/>
    <property type="match status" value="1"/>
</dbReference>
<feature type="domain" description="PBP" evidence="5">
    <location>
        <begin position="55"/>
        <end position="317"/>
    </location>
</feature>
<protein>
    <recommendedName>
        <fullName evidence="4">Phosphate-binding protein</fullName>
    </recommendedName>
</protein>
<dbReference type="InterPro" id="IPR011862">
    <property type="entry name" value="Phos-bd"/>
</dbReference>
<evidence type="ECO:0000256" key="1">
    <source>
        <dbReference type="ARBA" id="ARBA00008725"/>
    </source>
</evidence>
<dbReference type="GO" id="GO:0042301">
    <property type="term" value="F:phosphate ion binding"/>
    <property type="evidence" value="ECO:0007669"/>
    <property type="project" value="UniProtKB-UniRule"/>
</dbReference>
<dbReference type="STRING" id="153721.MYP_2017"/>
<dbReference type="AlphaFoldDB" id="A0A098LEE8"/>
<dbReference type="FunFam" id="3.40.190.10:FF:000055">
    <property type="entry name" value="Phosphate ABC transporter, phosphate-binding protein"/>
    <property type="match status" value="1"/>
</dbReference>
<keyword evidence="2 4" id="KW-0813">Transport</keyword>
<dbReference type="Gene3D" id="3.40.190.10">
    <property type="entry name" value="Periplasmic binding protein-like II"/>
    <property type="match status" value="2"/>
</dbReference>
<dbReference type="Proteomes" id="UP000030185">
    <property type="component" value="Unassembled WGS sequence"/>
</dbReference>
<comment type="function">
    <text evidence="4">Involved in the system for phosphate transport across the cytoplasmic membrane.</text>
</comment>
<sequence length="368" mass="40977">MTTSGLKKLNNFLTFEYLNLPNLLSIMRKIIFSGAVIFSVIAASFWGCGPKKNSEEASEKLTGTVEIDGSSTVYPITEASAEEFRVENPKVKVTIGVSGTGGGFKKFVRSEIDIAEASRPIKKSEDSACKAAKIEYIELPIAYDGLAVVVNPQNNWVDYLTVEELKKIWEPEAQGKIVKWNQIRPNWPNEEIHLFGAGHESGTFDYFTEAIIGKTKASRGDYTASEDDNVLVQGISTDKFALGYFGLAYFTENKEKLKLIPIDDKNDENGKGPILASDETVMNGTYQPLSRPLFIYVNKNNAESNSSLDSFVHFYIDNAVELVPDAKYIPLSKEVYELVKKRFKEKKTGSVFLNKESTVGVKLEEVLK</sequence>
<dbReference type="Pfam" id="PF12849">
    <property type="entry name" value="PBP_like_2"/>
    <property type="match status" value="1"/>
</dbReference>
<dbReference type="NCBIfam" id="TIGR02136">
    <property type="entry name" value="ptsS_2"/>
    <property type="match status" value="1"/>
</dbReference>